<gene>
    <name evidence="2" type="ORF">KEM10_18015</name>
</gene>
<evidence type="ECO:0000313" key="3">
    <source>
        <dbReference type="Proteomes" id="UP000708576"/>
    </source>
</evidence>
<feature type="signal peptide" evidence="1">
    <location>
        <begin position="1"/>
        <end position="22"/>
    </location>
</feature>
<reference evidence="2 3" key="1">
    <citation type="journal article" date="2015" name="Int. J. Syst. Evol. Microbiol.">
        <title>Carboxylicivirga linearis sp. nov., isolated from a sea cucumber culture pond.</title>
        <authorList>
            <person name="Wang F.Q."/>
            <person name="Zhou Y.X."/>
            <person name="Lin X.Z."/>
            <person name="Chen G.J."/>
            <person name="Du Z.J."/>
        </authorList>
    </citation>
    <scope>NUCLEOTIDE SEQUENCE [LARGE SCALE GENOMIC DNA]</scope>
    <source>
        <strain evidence="2 3">FB218</strain>
    </source>
</reference>
<proteinExistence type="predicted"/>
<comment type="caution">
    <text evidence="2">The sequence shown here is derived from an EMBL/GenBank/DDBJ whole genome shotgun (WGS) entry which is preliminary data.</text>
</comment>
<protein>
    <recommendedName>
        <fullName evidence="4">Thioredoxin domain-containing protein</fullName>
    </recommendedName>
</protein>
<evidence type="ECO:0008006" key="4">
    <source>
        <dbReference type="Google" id="ProtNLM"/>
    </source>
</evidence>
<organism evidence="2 3">
    <name type="scientific">Carboxylicivirga linearis</name>
    <dbReference type="NCBI Taxonomy" id="1628157"/>
    <lineage>
        <taxon>Bacteria</taxon>
        <taxon>Pseudomonadati</taxon>
        <taxon>Bacteroidota</taxon>
        <taxon>Bacteroidia</taxon>
        <taxon>Marinilabiliales</taxon>
        <taxon>Marinilabiliaceae</taxon>
        <taxon>Carboxylicivirga</taxon>
    </lineage>
</organism>
<dbReference type="Proteomes" id="UP000708576">
    <property type="component" value="Unassembled WGS sequence"/>
</dbReference>
<keyword evidence="3" id="KW-1185">Reference proteome</keyword>
<dbReference type="RefSeq" id="WP_212217569.1">
    <property type="nucleotide sequence ID" value="NZ_JAGUCO010000019.1"/>
</dbReference>
<name>A0ABS5JZ52_9BACT</name>
<dbReference type="PROSITE" id="PS51257">
    <property type="entry name" value="PROKAR_LIPOPROTEIN"/>
    <property type="match status" value="1"/>
</dbReference>
<sequence length="136" mass="14566">MKNITLLATALTFLLLSVSCSSGSSKGNTTESVAKAGQVEVYYFHFNRRCATCNAVEEVTKQAIADNYAEKVSFESCNLDEEAGKAVGKDLGVSGQTLLIVAGDAKINLTSEAFMNARSNPDKLKALIKEKIDPLL</sequence>
<keyword evidence="1" id="KW-0732">Signal</keyword>
<feature type="chain" id="PRO_5046503734" description="Thioredoxin domain-containing protein" evidence="1">
    <location>
        <begin position="23"/>
        <end position="136"/>
    </location>
</feature>
<evidence type="ECO:0000256" key="1">
    <source>
        <dbReference type="SAM" id="SignalP"/>
    </source>
</evidence>
<dbReference type="NCBIfam" id="NF040494">
    <property type="entry name" value="nitrored_ArsF"/>
    <property type="match status" value="1"/>
</dbReference>
<dbReference type="EMBL" id="JAGUCO010000019">
    <property type="protein sequence ID" value="MBS2100187.1"/>
    <property type="molecule type" value="Genomic_DNA"/>
</dbReference>
<dbReference type="InterPro" id="IPR047698">
    <property type="entry name" value="ArsF-like"/>
</dbReference>
<evidence type="ECO:0000313" key="2">
    <source>
        <dbReference type="EMBL" id="MBS2100187.1"/>
    </source>
</evidence>
<dbReference type="Gene3D" id="3.40.30.10">
    <property type="entry name" value="Glutaredoxin"/>
    <property type="match status" value="1"/>
</dbReference>
<accession>A0ABS5JZ52</accession>